<protein>
    <submittedName>
        <fullName evidence="2">GSCFA family protein</fullName>
    </submittedName>
</protein>
<reference evidence="2" key="1">
    <citation type="journal article" date="2012" name="PLoS ONE">
        <title>Gene sets for utilization of primary and secondary nutrition supplies in the distal gut of endangered iberian lynx.</title>
        <authorList>
            <person name="Alcaide M."/>
            <person name="Messina E."/>
            <person name="Richter M."/>
            <person name="Bargiela R."/>
            <person name="Peplies J."/>
            <person name="Huws S.A."/>
            <person name="Newbold C.J."/>
            <person name="Golyshin P.N."/>
            <person name="Simon M.A."/>
            <person name="Lopez G."/>
            <person name="Yakimov M.M."/>
            <person name="Ferrer M."/>
        </authorList>
    </citation>
    <scope>NUCLEOTIDE SEQUENCE</scope>
</reference>
<organism evidence="2">
    <name type="scientific">gut metagenome</name>
    <dbReference type="NCBI Taxonomy" id="749906"/>
    <lineage>
        <taxon>unclassified sequences</taxon>
        <taxon>metagenomes</taxon>
        <taxon>organismal metagenomes</taxon>
    </lineage>
</organism>
<dbReference type="EMBL" id="AMCI01003144">
    <property type="protein sequence ID" value="EJX00978.1"/>
    <property type="molecule type" value="Genomic_DNA"/>
</dbReference>
<sequence length="299" mass="34911">MRPPFTIFAPAIKKRKNMEFRIIVNLPSEVLKLTPASHVVLAGSCFTEHIGRRMSDALPKGHVVINPNGVLYNPGSVFTALYYLLHPEQPLPEESYFEGRDGLWRNWFFSGDFAAETLEECRQRIEESQEVARKVLFQADALFLTLSTDHCYFLHPDCPRESLVANCHKMPSRLFSEAILPFPAIVEEGNELLALLGNRCPRLQVIFTLSPYRYRKYGLHESQVSKARLMHAIDELCRQNDNACYFPTYEILNDELRDYRFYAPDMVHPSEQATDYVWERFREWAFTPQLEDMPTRRRR</sequence>
<evidence type="ECO:0000259" key="1">
    <source>
        <dbReference type="Pfam" id="PF08885"/>
    </source>
</evidence>
<name>J9GGM4_9ZZZZ</name>
<dbReference type="SUPFAM" id="SSF52266">
    <property type="entry name" value="SGNH hydrolase"/>
    <property type="match status" value="1"/>
</dbReference>
<evidence type="ECO:0000313" key="2">
    <source>
        <dbReference type="EMBL" id="EJX00978.1"/>
    </source>
</evidence>
<dbReference type="InterPro" id="IPR014982">
    <property type="entry name" value="GSCFA"/>
</dbReference>
<proteinExistence type="predicted"/>
<accession>J9GGM4</accession>
<gene>
    <name evidence="2" type="ORF">EVA_10917</name>
</gene>
<feature type="domain" description="GSCFA" evidence="1">
    <location>
        <begin position="39"/>
        <end position="281"/>
    </location>
</feature>
<dbReference type="Pfam" id="PF08885">
    <property type="entry name" value="GSCFA"/>
    <property type="match status" value="1"/>
</dbReference>
<dbReference type="AlphaFoldDB" id="J9GGM4"/>
<comment type="caution">
    <text evidence="2">The sequence shown here is derived from an EMBL/GenBank/DDBJ whole genome shotgun (WGS) entry which is preliminary data.</text>
</comment>